<organism evidence="2 3">
    <name type="scientific">Candidatus Nitrobium versatile</name>
    <dbReference type="NCBI Taxonomy" id="2884831"/>
    <lineage>
        <taxon>Bacteria</taxon>
        <taxon>Pseudomonadati</taxon>
        <taxon>Nitrospirota</taxon>
        <taxon>Nitrospiria</taxon>
        <taxon>Nitrospirales</taxon>
        <taxon>Nitrospiraceae</taxon>
        <taxon>Candidatus Nitrobium</taxon>
    </lineage>
</organism>
<evidence type="ECO:0000313" key="3">
    <source>
        <dbReference type="Proteomes" id="UP000705867"/>
    </source>
</evidence>
<dbReference type="EMBL" id="JAIOIV010000003">
    <property type="protein sequence ID" value="MBZ0154617.1"/>
    <property type="molecule type" value="Genomic_DNA"/>
</dbReference>
<reference evidence="2" key="2">
    <citation type="submission" date="2021-08" db="EMBL/GenBank/DDBJ databases">
        <authorList>
            <person name="Dalcin Martins P."/>
        </authorList>
    </citation>
    <scope>NUCLEOTIDE SEQUENCE</scope>
    <source>
        <strain evidence="2">MAG_39</strain>
    </source>
</reference>
<sequence>MMRRPDKRVLVGAGIGAVLLFCVLLLNFSLSAKRELKSLRERQKELAVVGEEVKQLRERVARVEGKTSVTPVRGILQAVDEVFRPLGLKQKIKSVKQTGTREVGEMMEEEAEIRVEKLDMNEMVNLFYRIENAPLLLSLRKSSVKTSFDSAARLDVTLTLALIRPK</sequence>
<feature type="coiled-coil region" evidence="1">
    <location>
        <begin position="39"/>
        <end position="66"/>
    </location>
</feature>
<protein>
    <submittedName>
        <fullName evidence="2">Uncharacterized protein</fullName>
    </submittedName>
</protein>
<evidence type="ECO:0000256" key="1">
    <source>
        <dbReference type="SAM" id="Coils"/>
    </source>
</evidence>
<keyword evidence="1" id="KW-0175">Coiled coil</keyword>
<dbReference type="AlphaFoldDB" id="A0A953J4Q3"/>
<dbReference type="Proteomes" id="UP000705867">
    <property type="component" value="Unassembled WGS sequence"/>
</dbReference>
<gene>
    <name evidence="2" type="ORF">K8I29_00190</name>
</gene>
<accession>A0A953J4Q3</accession>
<name>A0A953J4Q3_9BACT</name>
<reference evidence="2" key="1">
    <citation type="journal article" date="2021" name="bioRxiv">
        <title>Unraveling nitrogen, sulfur and carbon metabolic pathways and microbial community transcriptional responses to substrate deprivation and toxicity stresses in a bioreactor mimicking anoxic brackish coastal sediment conditions.</title>
        <authorList>
            <person name="Martins P.D."/>
            <person name="Echeveste M.J."/>
            <person name="Arshad A."/>
            <person name="Kurth J."/>
            <person name="Ouboter H."/>
            <person name="Jetten M.S.M."/>
            <person name="Welte C.U."/>
        </authorList>
    </citation>
    <scope>NUCLEOTIDE SEQUENCE</scope>
    <source>
        <strain evidence="2">MAG_39</strain>
    </source>
</reference>
<proteinExistence type="predicted"/>
<evidence type="ECO:0000313" key="2">
    <source>
        <dbReference type="EMBL" id="MBZ0154617.1"/>
    </source>
</evidence>
<comment type="caution">
    <text evidence="2">The sequence shown here is derived from an EMBL/GenBank/DDBJ whole genome shotgun (WGS) entry which is preliminary data.</text>
</comment>